<evidence type="ECO:0000313" key="7">
    <source>
        <dbReference type="Proteomes" id="UP000235116"/>
    </source>
</evidence>
<dbReference type="Gene3D" id="1.10.357.10">
    <property type="entry name" value="Tetracycline Repressor, domain 2"/>
    <property type="match status" value="1"/>
</dbReference>
<evidence type="ECO:0000313" key="6">
    <source>
        <dbReference type="EMBL" id="AUM13782.1"/>
    </source>
</evidence>
<dbReference type="Proteomes" id="UP000235116">
    <property type="component" value="Chromosome"/>
</dbReference>
<name>A0A2K9LNC6_9GAMM</name>
<keyword evidence="3" id="KW-0804">Transcription</keyword>
<proteinExistence type="predicted"/>
<accession>A0A2K9LNC6</accession>
<evidence type="ECO:0000256" key="4">
    <source>
        <dbReference type="PROSITE-ProRule" id="PRU00335"/>
    </source>
</evidence>
<dbReference type="PRINTS" id="PR00455">
    <property type="entry name" value="HTHTETR"/>
</dbReference>
<dbReference type="InterPro" id="IPR050109">
    <property type="entry name" value="HTH-type_TetR-like_transc_reg"/>
</dbReference>
<feature type="DNA-binding region" description="H-T-H motif" evidence="4">
    <location>
        <begin position="68"/>
        <end position="87"/>
    </location>
</feature>
<dbReference type="AlphaFoldDB" id="A0A2K9LNC6"/>
<dbReference type="Pfam" id="PF00440">
    <property type="entry name" value="TetR_N"/>
    <property type="match status" value="1"/>
</dbReference>
<dbReference type="SUPFAM" id="SSF46689">
    <property type="entry name" value="Homeodomain-like"/>
    <property type="match status" value="1"/>
</dbReference>
<dbReference type="InterPro" id="IPR036271">
    <property type="entry name" value="Tet_transcr_reg_TetR-rel_C_sf"/>
</dbReference>
<keyword evidence="7" id="KW-1185">Reference proteome</keyword>
<dbReference type="PROSITE" id="PS01081">
    <property type="entry name" value="HTH_TETR_1"/>
    <property type="match status" value="1"/>
</dbReference>
<dbReference type="KEGG" id="kak:Kalk_15710"/>
<evidence type="ECO:0000256" key="2">
    <source>
        <dbReference type="ARBA" id="ARBA00023125"/>
    </source>
</evidence>
<dbReference type="GO" id="GO:0000976">
    <property type="term" value="F:transcription cis-regulatory region binding"/>
    <property type="evidence" value="ECO:0007669"/>
    <property type="project" value="TreeGrafter"/>
</dbReference>
<protein>
    <recommendedName>
        <fullName evidence="5">HTH tetR-type domain-containing protein</fullName>
    </recommendedName>
</protein>
<dbReference type="PROSITE" id="PS50977">
    <property type="entry name" value="HTH_TETR_2"/>
    <property type="match status" value="1"/>
</dbReference>
<dbReference type="SUPFAM" id="SSF48498">
    <property type="entry name" value="Tetracyclin repressor-like, C-terminal domain"/>
    <property type="match status" value="1"/>
</dbReference>
<evidence type="ECO:0000256" key="1">
    <source>
        <dbReference type="ARBA" id="ARBA00023015"/>
    </source>
</evidence>
<reference evidence="7" key="1">
    <citation type="submission" date="2017-08" db="EMBL/GenBank/DDBJ databases">
        <title>Direct submision.</title>
        <authorList>
            <person name="Kim S.-J."/>
            <person name="Rhee S.-K."/>
        </authorList>
    </citation>
    <scope>NUCLEOTIDE SEQUENCE [LARGE SCALE GENOMIC DNA]</scope>
    <source>
        <strain evidence="7">GI5</strain>
    </source>
</reference>
<dbReference type="GO" id="GO:0003700">
    <property type="term" value="F:DNA-binding transcription factor activity"/>
    <property type="evidence" value="ECO:0007669"/>
    <property type="project" value="TreeGrafter"/>
</dbReference>
<evidence type="ECO:0000256" key="3">
    <source>
        <dbReference type="ARBA" id="ARBA00023163"/>
    </source>
</evidence>
<dbReference type="InterPro" id="IPR009057">
    <property type="entry name" value="Homeodomain-like_sf"/>
</dbReference>
<feature type="domain" description="HTH tetR-type" evidence="5">
    <location>
        <begin position="45"/>
        <end position="105"/>
    </location>
</feature>
<gene>
    <name evidence="6" type="ORF">Kalk_15710</name>
</gene>
<dbReference type="PANTHER" id="PTHR30055:SF234">
    <property type="entry name" value="HTH-TYPE TRANSCRIPTIONAL REGULATOR BETI"/>
    <property type="match status" value="1"/>
</dbReference>
<dbReference type="InterPro" id="IPR001647">
    <property type="entry name" value="HTH_TetR"/>
</dbReference>
<sequence length="241" mass="26744">MEANCRFIQVFSIAILLPLIPEWEASTIVTENLKKRGKQSAESAAQTRIAIIEAATECFAQQGYEATSVREIAQAAQLTHGTLRHHFGSKLDIWEAVADTVLEHYQTRLLPTVVAAGQQQDPLHGFKQVVQTFIDVSYSNPLFAKLLMGENHTDNARSAYVKANFLSLHGPIGILFQRAQSQCEPLKQYTNDSFFMALLSLTFFPLILPGVRTLLTEADVSPQQQTQRIMNILFGAVQAGP</sequence>
<dbReference type="InterPro" id="IPR023772">
    <property type="entry name" value="DNA-bd_HTH_TetR-type_CS"/>
</dbReference>
<keyword evidence="1" id="KW-0805">Transcription regulation</keyword>
<keyword evidence="2 4" id="KW-0238">DNA-binding</keyword>
<organism evidence="6 7">
    <name type="scientific">Ketobacter alkanivorans</name>
    <dbReference type="NCBI Taxonomy" id="1917421"/>
    <lineage>
        <taxon>Bacteria</taxon>
        <taxon>Pseudomonadati</taxon>
        <taxon>Pseudomonadota</taxon>
        <taxon>Gammaproteobacteria</taxon>
        <taxon>Pseudomonadales</taxon>
        <taxon>Ketobacteraceae</taxon>
        <taxon>Ketobacter</taxon>
    </lineage>
</organism>
<dbReference type="EMBL" id="CP022684">
    <property type="protein sequence ID" value="AUM13782.1"/>
    <property type="molecule type" value="Genomic_DNA"/>
</dbReference>
<dbReference type="PANTHER" id="PTHR30055">
    <property type="entry name" value="HTH-TYPE TRANSCRIPTIONAL REGULATOR RUTR"/>
    <property type="match status" value="1"/>
</dbReference>
<evidence type="ECO:0000259" key="5">
    <source>
        <dbReference type="PROSITE" id="PS50977"/>
    </source>
</evidence>